<evidence type="ECO:0000313" key="24">
    <source>
        <dbReference type="EMBL" id="AFO94208.1"/>
    </source>
</evidence>
<dbReference type="Pfam" id="PF00757">
    <property type="entry name" value="Furin-like"/>
    <property type="match status" value="1"/>
</dbReference>
<feature type="domain" description="Protein kinase" evidence="23">
    <location>
        <begin position="704"/>
        <end position="971"/>
    </location>
</feature>
<evidence type="ECO:0000256" key="10">
    <source>
        <dbReference type="ARBA" id="ARBA00022989"/>
    </source>
</evidence>
<dbReference type="SUPFAM" id="SSF56112">
    <property type="entry name" value="Protein kinase-like (PK-like)"/>
    <property type="match status" value="1"/>
</dbReference>
<dbReference type="Gene3D" id="1.10.510.10">
    <property type="entry name" value="Transferase(Phosphotransferase) domain 1"/>
    <property type="match status" value="1"/>
</dbReference>
<evidence type="ECO:0000256" key="20">
    <source>
        <dbReference type="SAM" id="MobiDB-lite"/>
    </source>
</evidence>
<evidence type="ECO:0000256" key="19">
    <source>
        <dbReference type="PROSITE-ProRule" id="PRU10141"/>
    </source>
</evidence>
<dbReference type="GO" id="GO:0009925">
    <property type="term" value="C:basal plasma membrane"/>
    <property type="evidence" value="ECO:0007669"/>
    <property type="project" value="TreeGrafter"/>
</dbReference>
<dbReference type="GO" id="GO:0008284">
    <property type="term" value="P:positive regulation of cell population proliferation"/>
    <property type="evidence" value="ECO:0007669"/>
    <property type="project" value="TreeGrafter"/>
</dbReference>
<dbReference type="InterPro" id="IPR016245">
    <property type="entry name" value="Tyr_kinase_EGF/ERB/XmrK_rcpt"/>
</dbReference>
<comment type="catalytic activity">
    <reaction evidence="16">
        <text>L-tyrosyl-[protein] + ATP = O-phospho-L-tyrosyl-[protein] + ADP + H(+)</text>
        <dbReference type="Rhea" id="RHEA:10596"/>
        <dbReference type="Rhea" id="RHEA-COMP:10136"/>
        <dbReference type="Rhea" id="RHEA-COMP:20101"/>
        <dbReference type="ChEBI" id="CHEBI:15378"/>
        <dbReference type="ChEBI" id="CHEBI:30616"/>
        <dbReference type="ChEBI" id="CHEBI:46858"/>
        <dbReference type="ChEBI" id="CHEBI:61978"/>
        <dbReference type="ChEBI" id="CHEBI:456216"/>
        <dbReference type="EC" id="2.7.10.1"/>
    </reaction>
</comment>
<evidence type="ECO:0000256" key="12">
    <source>
        <dbReference type="ARBA" id="ARBA00023137"/>
    </source>
</evidence>
<evidence type="ECO:0000256" key="16">
    <source>
        <dbReference type="ARBA" id="ARBA00051243"/>
    </source>
</evidence>
<feature type="compositionally biased region" description="Low complexity" evidence="20">
    <location>
        <begin position="1068"/>
        <end position="1086"/>
    </location>
</feature>
<feature type="region of interest" description="Disordered" evidence="20">
    <location>
        <begin position="1138"/>
        <end position="1180"/>
    </location>
</feature>
<dbReference type="InterPro" id="IPR009030">
    <property type="entry name" value="Growth_fac_rcpt_cys_sf"/>
</dbReference>
<evidence type="ECO:0000256" key="11">
    <source>
        <dbReference type="ARBA" id="ARBA00023136"/>
    </source>
</evidence>
<keyword evidence="9 17" id="KW-0067">ATP-binding</keyword>
<feature type="region of interest" description="Disordered" evidence="20">
    <location>
        <begin position="1014"/>
        <end position="1089"/>
    </location>
</feature>
<evidence type="ECO:0000256" key="17">
    <source>
        <dbReference type="PIRNR" id="PIRNR000619"/>
    </source>
</evidence>
<feature type="chain" id="PRO_5004777768" description="Receptor protein-tyrosine kinase" evidence="22">
    <location>
        <begin position="21"/>
        <end position="1241"/>
    </location>
</feature>
<dbReference type="GO" id="GO:0022008">
    <property type="term" value="P:neurogenesis"/>
    <property type="evidence" value="ECO:0007669"/>
    <property type="project" value="TreeGrafter"/>
</dbReference>
<dbReference type="SUPFAM" id="SSF57184">
    <property type="entry name" value="Growth factor receptor domain"/>
    <property type="match status" value="2"/>
</dbReference>
<dbReference type="PROSITE" id="PS50011">
    <property type="entry name" value="PROTEIN_KINASE_DOM"/>
    <property type="match status" value="1"/>
</dbReference>
<keyword evidence="14 17" id="KW-0675">Receptor</keyword>
<keyword evidence="5 21" id="KW-0812">Transmembrane</keyword>
<evidence type="ECO:0000256" key="21">
    <source>
        <dbReference type="SAM" id="Phobius"/>
    </source>
</evidence>
<dbReference type="Pfam" id="PF01030">
    <property type="entry name" value="Recep_L_domain"/>
    <property type="match status" value="2"/>
</dbReference>
<dbReference type="GO" id="GO:0007169">
    <property type="term" value="P:cell surface receptor protein tyrosine kinase signaling pathway"/>
    <property type="evidence" value="ECO:0007669"/>
    <property type="project" value="UniProtKB-UniRule"/>
</dbReference>
<organism evidence="24">
    <name type="scientific">Callorhinchus milii</name>
    <name type="common">Ghost shark</name>
    <dbReference type="NCBI Taxonomy" id="7868"/>
    <lineage>
        <taxon>Eukaryota</taxon>
        <taxon>Metazoa</taxon>
        <taxon>Chordata</taxon>
        <taxon>Craniata</taxon>
        <taxon>Vertebrata</taxon>
        <taxon>Chondrichthyes</taxon>
        <taxon>Holocephali</taxon>
        <taxon>Chimaeriformes</taxon>
        <taxon>Callorhinchidae</taxon>
        <taxon>Callorhinchus</taxon>
    </lineage>
</organism>
<dbReference type="FunFam" id="2.10.220.10:FF:000002">
    <property type="entry name" value="Receptor protein-tyrosine kinase"/>
    <property type="match status" value="1"/>
</dbReference>
<dbReference type="InterPro" id="IPR017441">
    <property type="entry name" value="Protein_kinase_ATP_BS"/>
</dbReference>
<dbReference type="InterPro" id="IPR049328">
    <property type="entry name" value="TM_ErbB1"/>
</dbReference>
<evidence type="ECO:0000256" key="4">
    <source>
        <dbReference type="ARBA" id="ARBA00022679"/>
    </source>
</evidence>
<dbReference type="FunFam" id="2.10.220.10:FF:000001">
    <property type="entry name" value="Receptor protein-tyrosine kinase"/>
    <property type="match status" value="1"/>
</dbReference>
<keyword evidence="7 17" id="KW-0547">Nucleotide-binding</keyword>
<dbReference type="PANTHER" id="PTHR24416">
    <property type="entry name" value="TYROSINE-PROTEIN KINASE RECEPTOR"/>
    <property type="match status" value="1"/>
</dbReference>
<evidence type="ECO:0000256" key="7">
    <source>
        <dbReference type="ARBA" id="ARBA00022741"/>
    </source>
</evidence>
<dbReference type="GO" id="GO:0043066">
    <property type="term" value="P:negative regulation of apoptotic process"/>
    <property type="evidence" value="ECO:0007669"/>
    <property type="project" value="TreeGrafter"/>
</dbReference>
<evidence type="ECO:0000256" key="3">
    <source>
        <dbReference type="ARBA" id="ARBA00022553"/>
    </source>
</evidence>
<dbReference type="PIRSF" id="PIRSF000619">
    <property type="entry name" value="TyrPK_EGF-R"/>
    <property type="match status" value="1"/>
</dbReference>
<dbReference type="CDD" id="cd00064">
    <property type="entry name" value="FU"/>
    <property type="match status" value="3"/>
</dbReference>
<feature type="signal peptide" evidence="22">
    <location>
        <begin position="1"/>
        <end position="20"/>
    </location>
</feature>
<keyword evidence="6 22" id="KW-0732">Signal</keyword>
<name>V9K829_CALMI</name>
<dbReference type="GO" id="GO:0005524">
    <property type="term" value="F:ATP binding"/>
    <property type="evidence" value="ECO:0007669"/>
    <property type="project" value="UniProtKB-UniRule"/>
</dbReference>
<evidence type="ECO:0000256" key="18">
    <source>
        <dbReference type="PIRSR" id="PIRSR000619-2"/>
    </source>
</evidence>
<evidence type="ECO:0000256" key="22">
    <source>
        <dbReference type="SAM" id="SignalP"/>
    </source>
</evidence>
<dbReference type="FunFam" id="3.80.20.20:FF:000004">
    <property type="entry name" value="Receptor protein-tyrosine kinase"/>
    <property type="match status" value="1"/>
</dbReference>
<dbReference type="InterPro" id="IPR050122">
    <property type="entry name" value="RTK"/>
</dbReference>
<dbReference type="InterPro" id="IPR001245">
    <property type="entry name" value="Ser-Thr/Tyr_kinase_cat_dom"/>
</dbReference>
<dbReference type="SUPFAM" id="SSF52058">
    <property type="entry name" value="L domain-like"/>
    <property type="match status" value="2"/>
</dbReference>
<dbReference type="Gene3D" id="3.80.20.20">
    <property type="entry name" value="Receptor L-domain"/>
    <property type="match status" value="2"/>
</dbReference>
<dbReference type="InterPro" id="IPR006212">
    <property type="entry name" value="Furin_repeat"/>
</dbReference>
<feature type="transmembrane region" description="Helical" evidence="21">
    <location>
        <begin position="639"/>
        <end position="661"/>
    </location>
</feature>
<dbReference type="GO" id="GO:0043235">
    <property type="term" value="C:receptor complex"/>
    <property type="evidence" value="ECO:0007669"/>
    <property type="project" value="TreeGrafter"/>
</dbReference>
<evidence type="ECO:0000256" key="5">
    <source>
        <dbReference type="ARBA" id="ARBA00022692"/>
    </source>
</evidence>
<dbReference type="FunFam" id="1.10.510.10:FF:000233">
    <property type="entry name" value="receptor tyrosine-protein kinase erbB-3"/>
    <property type="match status" value="1"/>
</dbReference>
<proteinExistence type="evidence at transcript level"/>
<dbReference type="InterPro" id="IPR032778">
    <property type="entry name" value="GF_recep_IV"/>
</dbReference>
<reference evidence="24" key="1">
    <citation type="journal article" date="2014" name="Nature">
        <title>Elephant shark genome provides unique insights into gnathostome evolution.</title>
        <authorList>
            <consortium name="International Elephant Shark Genome Sequencing Consortium"/>
            <person name="Venkatesh B."/>
            <person name="Lee A.P."/>
            <person name="Ravi V."/>
            <person name="Maurya A.K."/>
            <person name="Lian M.M."/>
            <person name="Swann J.B."/>
            <person name="Ohta Y."/>
            <person name="Flajnik M.F."/>
            <person name="Sutoh Y."/>
            <person name="Kasahara M."/>
            <person name="Hoon S."/>
            <person name="Gangu V."/>
            <person name="Roy S.W."/>
            <person name="Irimia M."/>
            <person name="Korzh V."/>
            <person name="Kondrychyn I."/>
            <person name="Lim Z.W."/>
            <person name="Tay B.H."/>
            <person name="Tohari S."/>
            <person name="Kong K.W."/>
            <person name="Ho S."/>
            <person name="Lorente-Galdos B."/>
            <person name="Quilez J."/>
            <person name="Marques-Bonet T."/>
            <person name="Raney B.J."/>
            <person name="Ingham P.W."/>
            <person name="Tay A."/>
            <person name="Hillier L.W."/>
            <person name="Minx P."/>
            <person name="Boehm T."/>
            <person name="Wilson R.K."/>
            <person name="Brenner S."/>
            <person name="Warren W.C."/>
        </authorList>
    </citation>
    <scope>NUCLEOTIDE SEQUENCE</scope>
    <source>
        <tissue evidence="24">Intestine</tissue>
    </source>
</reference>
<dbReference type="CDD" id="cd05057">
    <property type="entry name" value="PTKc_EGFR_like"/>
    <property type="match status" value="1"/>
</dbReference>
<dbReference type="Gene3D" id="6.10.250.2930">
    <property type="match status" value="1"/>
</dbReference>
<keyword evidence="10 21" id="KW-1133">Transmembrane helix</keyword>
<sequence length="1241" mass="139900">MRIFWILDLCWLWIIHRVASQAVCAGTENKFSSLSDPEQQYQQLQKMYNNCEIVMGNLEITNIDAKRNLTFLKSIREVTGYVLVALNQFENLPLENLRIIRGTTLYEERFALSLILNYRKDGIHGLRHLDLKHLTEILLGGVYLESNNFLCHAQTIEWRDILRMPQAAVEIKEVDYATKNCSQCDHVCDGHCWGPGVNNCQTLTKIVCAPQCNGRCFGTNPSECCHVECAGGCSGPKDTDCFACRHFNDSNACVVVCPQPLIYNKQTYQLEHNPDTKYMYGAFCVQECPLNFIVDQSSCVRTCPNDKTEVEKNGVKMCEPCSGLCPKACEGTGTGSKYQTVDSSNIDQFINCTKITGNLDFLITGINGDLYHKIDPLDPRKLKVFGTVQEITGYLNIQSWPENLTDFSVFSNLTTIGGRTLYNRGFSLMIMRLSGVRSLGFRSLKEIGAGKVYVAFNQLLCYYHTLKWKSLYRSWDPNFKPVIKENRPADACRNENKTCDPLCSSGGCWGPGPDQCLSCKNYSREGTCVESCHFQDGDHREYNSSTICIQCHPECRRMEEGLTCNGTGPGNCIRCAQYKDGPNCVTTCPEGIQGERGLIYKYPDKNHECKPCHENCTQGCQGPGPGGCGEPINRRIPQIVAAVIGGLVVAKLVFLLAVIYWRRQIIKKKRAMRRYLETEMPDPLDPSGEAPSQINTRILKESELRKLTVLGSGVFGTVYKGFWIPDRESVKIPVAIKVLQEEPGRETTRSVTEDMLMVGSLEHQHVLRLLGICPGGPLQIVTQLLPLGSLLDYTRKNADSIRSQLLLNWCVQIAKGMKYLEERKMIHRNLSARNVLVKSPSHVQITDFGIINLLELDEKKYFFDEVKMPIKWMALESIHFRRYSHQSDVWSYGVTIWELMTFGGKPYQGIPVREIPGLLEKGERLPQPQICTIDVYMVMVKCWMIDEESRPTFKELGAEFSRMARDPDRYLVIEVEDQANNTITSEQRALHEYDEDPMDYGDLDEELMEPMLNNPTSVGSRQRINSNRSNSLPAGYMPMNEIGTDGTRQTGMKTGDLGSKPSLRVRNESTTRTISESSEGRGTSSSLDFYEDISLNGTLQPRESRSRDSSARFSNGTNIMISLSDEAEVDVNGYVIPERSNSTAGSLKPAGEVDALKKKPSSVNNPQSSHDRIAPDPKQSKDQEYEYMNKRTYLNGCVNAVQNPEYLEDTTVFVSEGDILAFDNPDYWHNSLPIKSEIKRT</sequence>
<dbReference type="GO" id="GO:0004714">
    <property type="term" value="F:transmembrane receptor protein tyrosine kinase activity"/>
    <property type="evidence" value="ECO:0007669"/>
    <property type="project" value="UniProtKB-EC"/>
</dbReference>
<dbReference type="InterPro" id="IPR036941">
    <property type="entry name" value="Rcpt_L-dom_sf"/>
</dbReference>
<dbReference type="EC" id="2.7.10.1" evidence="2 17"/>
<dbReference type="Gene3D" id="2.10.220.10">
    <property type="entry name" value="Hormone Receptor, Insulin-like Growth Factor Receptor 1, Chain A, domain 2"/>
    <property type="match status" value="3"/>
</dbReference>
<dbReference type="SMART" id="SM00261">
    <property type="entry name" value="FU"/>
    <property type="match status" value="4"/>
</dbReference>
<evidence type="ECO:0000256" key="14">
    <source>
        <dbReference type="ARBA" id="ARBA00023170"/>
    </source>
</evidence>
<dbReference type="FunFam" id="3.80.20.20:FF:000003">
    <property type="entry name" value="Receptor protein-tyrosine kinase"/>
    <property type="match status" value="1"/>
</dbReference>
<evidence type="ECO:0000256" key="6">
    <source>
        <dbReference type="ARBA" id="ARBA00022729"/>
    </source>
</evidence>
<keyword evidence="8 17" id="KW-0418">Kinase</keyword>
<feature type="compositionally biased region" description="Basic and acidic residues" evidence="20">
    <location>
        <begin position="1169"/>
        <end position="1180"/>
    </location>
</feature>
<feature type="compositionally biased region" description="Low complexity" evidence="20">
    <location>
        <begin position="1020"/>
        <end position="1031"/>
    </location>
</feature>
<dbReference type="InterPro" id="IPR044912">
    <property type="entry name" value="Egfr_JX_dom"/>
</dbReference>
<dbReference type="EMBL" id="JW861691">
    <property type="protein sequence ID" value="AFO94208.1"/>
    <property type="molecule type" value="mRNA"/>
</dbReference>
<dbReference type="InterPro" id="IPR011009">
    <property type="entry name" value="Kinase-like_dom_sf"/>
</dbReference>
<keyword evidence="11 17" id="KW-0472">Membrane</keyword>
<keyword evidence="13" id="KW-1015">Disulfide bond</keyword>
<keyword evidence="12 17" id="KW-0829">Tyrosine-protein kinase</keyword>
<keyword evidence="4 17" id="KW-0808">Transferase</keyword>
<feature type="binding site" evidence="18">
    <location>
        <begin position="710"/>
        <end position="718"/>
    </location>
    <ligand>
        <name>ATP</name>
        <dbReference type="ChEBI" id="CHEBI:30616"/>
    </ligand>
</feature>
<dbReference type="InterPro" id="IPR000719">
    <property type="entry name" value="Prot_kinase_dom"/>
</dbReference>
<accession>V9K829</accession>
<evidence type="ECO:0000256" key="1">
    <source>
        <dbReference type="ARBA" id="ARBA00004479"/>
    </source>
</evidence>
<protein>
    <recommendedName>
        <fullName evidence="2 17">Receptor protein-tyrosine kinase</fullName>
        <ecNumber evidence="2 17">2.7.10.1</ecNumber>
    </recommendedName>
</protein>
<dbReference type="Gene3D" id="3.30.200.20">
    <property type="entry name" value="Phosphorylase Kinase, domain 1"/>
    <property type="match status" value="1"/>
</dbReference>
<dbReference type="PANTHER" id="PTHR24416:SF88">
    <property type="entry name" value="RECEPTOR TYROSINE-PROTEIN KINASE ERBB-3"/>
    <property type="match status" value="1"/>
</dbReference>
<dbReference type="GO" id="GO:0009966">
    <property type="term" value="P:regulation of signal transduction"/>
    <property type="evidence" value="ECO:0007669"/>
    <property type="project" value="UniProtKB-ARBA"/>
</dbReference>
<dbReference type="Pfam" id="PF07714">
    <property type="entry name" value="PK_Tyr_Ser-Thr"/>
    <property type="match status" value="1"/>
</dbReference>
<dbReference type="Pfam" id="PF21314">
    <property type="entry name" value="TM_ErbB1"/>
    <property type="match status" value="1"/>
</dbReference>
<keyword evidence="15" id="KW-0325">Glycoprotein</keyword>
<feature type="binding site" evidence="18 19">
    <location>
        <position position="737"/>
    </location>
    <ligand>
        <name>ATP</name>
        <dbReference type="ChEBI" id="CHEBI:30616"/>
    </ligand>
</feature>
<dbReference type="PRINTS" id="PR00109">
    <property type="entry name" value="TYRKINASE"/>
</dbReference>
<evidence type="ECO:0000256" key="15">
    <source>
        <dbReference type="ARBA" id="ARBA00023180"/>
    </source>
</evidence>
<evidence type="ECO:0000256" key="9">
    <source>
        <dbReference type="ARBA" id="ARBA00022840"/>
    </source>
</evidence>
<evidence type="ECO:0000256" key="2">
    <source>
        <dbReference type="ARBA" id="ARBA00011902"/>
    </source>
</evidence>
<dbReference type="InterPro" id="IPR006211">
    <property type="entry name" value="Furin-like_Cys-rich_dom"/>
</dbReference>
<dbReference type="Pfam" id="PF14843">
    <property type="entry name" value="GF_recep_IV"/>
    <property type="match status" value="1"/>
</dbReference>
<evidence type="ECO:0000256" key="13">
    <source>
        <dbReference type="ARBA" id="ARBA00023157"/>
    </source>
</evidence>
<dbReference type="PROSITE" id="PS00107">
    <property type="entry name" value="PROTEIN_KINASE_ATP"/>
    <property type="match status" value="1"/>
</dbReference>
<dbReference type="GO" id="GO:0038132">
    <property type="term" value="F:neuregulin binding"/>
    <property type="evidence" value="ECO:0007669"/>
    <property type="project" value="TreeGrafter"/>
</dbReference>
<keyword evidence="3" id="KW-0597">Phosphoprotein</keyword>
<dbReference type="FunFam" id="3.30.200.20:FF:000276">
    <property type="entry name" value="Receptor tyrosine-protein kinase erbB-3"/>
    <property type="match status" value="1"/>
</dbReference>
<dbReference type="AlphaFoldDB" id="V9K829"/>
<dbReference type="InterPro" id="IPR000494">
    <property type="entry name" value="Rcpt_L-dom"/>
</dbReference>
<evidence type="ECO:0000259" key="23">
    <source>
        <dbReference type="PROSITE" id="PS50011"/>
    </source>
</evidence>
<comment type="similarity">
    <text evidence="17">Belongs to the protein kinase superfamily. Tyr protein kinase family. EGF receptor subfamily.</text>
</comment>
<evidence type="ECO:0000256" key="8">
    <source>
        <dbReference type="ARBA" id="ARBA00022777"/>
    </source>
</evidence>
<comment type="subcellular location">
    <subcellularLocation>
        <location evidence="1">Membrane</location>
        <topology evidence="1">Single-pass type I membrane protein</topology>
    </subcellularLocation>
</comment>
<dbReference type="GO" id="GO:0038131">
    <property type="term" value="F:neuregulin receptor activity"/>
    <property type="evidence" value="ECO:0007669"/>
    <property type="project" value="TreeGrafter"/>
</dbReference>